<proteinExistence type="inferred from homology"/>
<dbReference type="Pfam" id="PF11788">
    <property type="entry name" value="MRP-L46"/>
    <property type="match status" value="1"/>
</dbReference>
<evidence type="ECO:0000256" key="8">
    <source>
        <dbReference type="ARBA" id="ARBA00035534"/>
    </source>
</evidence>
<dbReference type="InterPro" id="IPR015797">
    <property type="entry name" value="NUDIX_hydrolase-like_dom_sf"/>
</dbReference>
<dbReference type="InterPro" id="IPR033650">
    <property type="entry name" value="Ribosomal_mL46_NUDIX"/>
</dbReference>
<evidence type="ECO:0000256" key="7">
    <source>
        <dbReference type="ARBA" id="ARBA00035190"/>
    </source>
</evidence>
<dbReference type="PANTHER" id="PTHR13124">
    <property type="entry name" value="39S RIBOSOMAL PROTEIN L46, MITOCHONDRIAL PRECURSOR-RELATED"/>
    <property type="match status" value="1"/>
</dbReference>
<keyword evidence="5" id="KW-0496">Mitochondrion</keyword>
<dbReference type="RefSeq" id="XP_014673017.1">
    <property type="nucleotide sequence ID" value="XM_014817531.1"/>
</dbReference>
<keyword evidence="10" id="KW-1185">Reference proteome</keyword>
<evidence type="ECO:0000256" key="6">
    <source>
        <dbReference type="ARBA" id="ARBA00023274"/>
    </source>
</evidence>
<dbReference type="SUPFAM" id="SSF55811">
    <property type="entry name" value="Nudix"/>
    <property type="match status" value="1"/>
</dbReference>
<evidence type="ECO:0000256" key="3">
    <source>
        <dbReference type="ARBA" id="ARBA00022946"/>
    </source>
</evidence>
<keyword evidence="4" id="KW-0689">Ribosomal protein</keyword>
<evidence type="ECO:0000256" key="5">
    <source>
        <dbReference type="ARBA" id="ARBA00023128"/>
    </source>
</evidence>
<dbReference type="PANTHER" id="PTHR13124:SF12">
    <property type="entry name" value="LARGE RIBOSOMAL SUBUNIT PROTEIN ML46"/>
    <property type="match status" value="1"/>
</dbReference>
<sequence length="284" mass="32692">MAASMKALLFRNVLRKYKTLNCCQCKQLIRLLNTNVKIKETDIARNRWQLWSAMCVVRFPVISTELNNIEKRYSEMLARVEFENSMLSDFELWHMQDLARRKKRMENPTHEDFDEDVGTSTAQDFEDAGVEEFQNFTVTPRTTEADNTNNRRSLKRKLDRKLFLVVKQKLGKNEEWVFPMGANKDGQSLRETAVATLSSTCGEDVKAQVNGNAPVGFYKYKLPSGSATTDGYFGAKIFFYQAQFLGGVPKNGNGIVDHLWLTQEEMAQLLNRKYFSAISNFIFE</sequence>
<dbReference type="Proteomes" id="UP000695022">
    <property type="component" value="Unplaced"/>
</dbReference>
<dbReference type="InterPro" id="IPR021757">
    <property type="entry name" value="Ribosomal_mL46_N"/>
</dbReference>
<evidence type="ECO:0000313" key="11">
    <source>
        <dbReference type="RefSeq" id="XP_014673017.1"/>
    </source>
</evidence>
<evidence type="ECO:0000256" key="1">
    <source>
        <dbReference type="ARBA" id="ARBA00004173"/>
    </source>
</evidence>
<evidence type="ECO:0000313" key="10">
    <source>
        <dbReference type="Proteomes" id="UP000695022"/>
    </source>
</evidence>
<dbReference type="CDD" id="cd04661">
    <property type="entry name" value="NUDIX_MRP_L46"/>
    <property type="match status" value="1"/>
</dbReference>
<comment type="subcellular location">
    <subcellularLocation>
        <location evidence="1">Mitochondrion</location>
    </subcellularLocation>
</comment>
<keyword evidence="6" id="KW-0687">Ribonucleoprotein</keyword>
<accession>A0ABM1ELE6</accession>
<feature type="domain" description="Large ribosomal subunit protein mL46 N-terminal" evidence="9">
    <location>
        <begin position="48"/>
        <end position="146"/>
    </location>
</feature>
<evidence type="ECO:0000259" key="9">
    <source>
        <dbReference type="Pfam" id="PF11788"/>
    </source>
</evidence>
<comment type="similarity">
    <text evidence="2">Belongs to the mitochondrion-specific ribosomal protein mL46 family.</text>
</comment>
<keyword evidence="3" id="KW-0809">Transit peptide</keyword>
<evidence type="ECO:0000256" key="2">
    <source>
        <dbReference type="ARBA" id="ARBA00009070"/>
    </source>
</evidence>
<reference evidence="11" key="1">
    <citation type="submission" date="2025-08" db="UniProtKB">
        <authorList>
            <consortium name="RefSeq"/>
        </authorList>
    </citation>
    <scope>IDENTIFICATION</scope>
</reference>
<organism evidence="10 11">
    <name type="scientific">Priapulus caudatus</name>
    <name type="common">Priapulid worm</name>
    <dbReference type="NCBI Taxonomy" id="37621"/>
    <lineage>
        <taxon>Eukaryota</taxon>
        <taxon>Metazoa</taxon>
        <taxon>Ecdysozoa</taxon>
        <taxon>Scalidophora</taxon>
        <taxon>Priapulida</taxon>
        <taxon>Priapulimorpha</taxon>
        <taxon>Priapulimorphida</taxon>
        <taxon>Priapulidae</taxon>
        <taxon>Priapulus</taxon>
    </lineage>
</organism>
<dbReference type="Gene3D" id="3.90.79.10">
    <property type="entry name" value="Nucleoside Triphosphate Pyrophosphohydrolase"/>
    <property type="match status" value="1"/>
</dbReference>
<dbReference type="InterPro" id="IPR040008">
    <property type="entry name" value="Ribosomal_mL46"/>
</dbReference>
<protein>
    <recommendedName>
        <fullName evidence="7">Large ribosomal subunit protein mL46</fullName>
    </recommendedName>
    <alternativeName>
        <fullName evidence="8">39S ribosomal protein L46, mitochondrial</fullName>
    </alternativeName>
</protein>
<gene>
    <name evidence="11" type="primary">LOC106813394</name>
</gene>
<evidence type="ECO:0000256" key="4">
    <source>
        <dbReference type="ARBA" id="ARBA00022980"/>
    </source>
</evidence>
<name>A0ABM1ELE6_PRICU</name>
<dbReference type="GeneID" id="106813394"/>